<evidence type="ECO:0000313" key="1">
    <source>
        <dbReference type="EMBL" id="CAG8771413.1"/>
    </source>
</evidence>
<comment type="caution">
    <text evidence="1">The sequence shown here is derived from an EMBL/GenBank/DDBJ whole genome shotgun (WGS) entry which is preliminary data.</text>
</comment>
<reference evidence="1" key="1">
    <citation type="submission" date="2021-06" db="EMBL/GenBank/DDBJ databases">
        <authorList>
            <person name="Kallberg Y."/>
            <person name="Tangrot J."/>
            <person name="Rosling A."/>
        </authorList>
    </citation>
    <scope>NUCLEOTIDE SEQUENCE</scope>
    <source>
        <strain evidence="1">MA453B</strain>
    </source>
</reference>
<keyword evidence="2" id="KW-1185">Reference proteome</keyword>
<evidence type="ECO:0000313" key="2">
    <source>
        <dbReference type="Proteomes" id="UP000789405"/>
    </source>
</evidence>
<dbReference type="EMBL" id="CAJVPY010019402">
    <property type="protein sequence ID" value="CAG8771413.1"/>
    <property type="molecule type" value="Genomic_DNA"/>
</dbReference>
<feature type="non-terminal residue" evidence="1">
    <location>
        <position position="1"/>
    </location>
</feature>
<dbReference type="AlphaFoldDB" id="A0A9N9J9V3"/>
<protein>
    <submittedName>
        <fullName evidence="1">13239_t:CDS:1</fullName>
    </submittedName>
</protein>
<accession>A0A9N9J9V3</accession>
<organism evidence="1 2">
    <name type="scientific">Dentiscutata erythropus</name>
    <dbReference type="NCBI Taxonomy" id="1348616"/>
    <lineage>
        <taxon>Eukaryota</taxon>
        <taxon>Fungi</taxon>
        <taxon>Fungi incertae sedis</taxon>
        <taxon>Mucoromycota</taxon>
        <taxon>Glomeromycotina</taxon>
        <taxon>Glomeromycetes</taxon>
        <taxon>Diversisporales</taxon>
        <taxon>Gigasporaceae</taxon>
        <taxon>Dentiscutata</taxon>
    </lineage>
</organism>
<dbReference type="Proteomes" id="UP000789405">
    <property type="component" value="Unassembled WGS sequence"/>
</dbReference>
<sequence length="66" mass="7435">WSEGSTTSHVQQFVDRANFKTFYESLFVHYNQTVSPMLTTIFQMINLGNSSFGAPGQMVFVDLQGP</sequence>
<name>A0A9N9J9V3_9GLOM</name>
<proteinExistence type="predicted"/>
<gene>
    <name evidence="1" type="ORF">DERYTH_LOCUS18729</name>
</gene>